<gene>
    <name evidence="2" type="ORF">HMPREF3182_00171</name>
</gene>
<dbReference type="Pfam" id="PF01656">
    <property type="entry name" value="CbiA"/>
    <property type="match status" value="1"/>
</dbReference>
<dbReference type="InterPro" id="IPR027417">
    <property type="entry name" value="P-loop_NTPase"/>
</dbReference>
<comment type="caution">
    <text evidence="2">The sequence shown here is derived from an EMBL/GenBank/DDBJ whole genome shotgun (WGS) entry which is preliminary data.</text>
</comment>
<evidence type="ECO:0000313" key="2">
    <source>
        <dbReference type="EMBL" id="KXB93034.1"/>
    </source>
</evidence>
<protein>
    <recommendedName>
        <fullName evidence="1">CobQ/CobB/MinD/ParA nucleotide binding domain-containing protein</fullName>
    </recommendedName>
</protein>
<dbReference type="AlphaFoldDB" id="A0A134CLM0"/>
<dbReference type="EMBL" id="LSDT01000003">
    <property type="protein sequence ID" value="KXB93034.1"/>
    <property type="molecule type" value="Genomic_DNA"/>
</dbReference>
<dbReference type="Gene3D" id="3.40.50.300">
    <property type="entry name" value="P-loop containing nucleotide triphosphate hydrolases"/>
    <property type="match status" value="1"/>
</dbReference>
<organism evidence="2 3">
    <name type="scientific">Megasphaera hutchinsoni</name>
    <dbReference type="NCBI Taxonomy" id="1588748"/>
    <lineage>
        <taxon>Bacteria</taxon>
        <taxon>Bacillati</taxon>
        <taxon>Bacillota</taxon>
        <taxon>Negativicutes</taxon>
        <taxon>Veillonellales</taxon>
        <taxon>Veillonellaceae</taxon>
        <taxon>Megasphaera</taxon>
    </lineage>
</organism>
<name>A0A134CLM0_9FIRM</name>
<reference evidence="3" key="1">
    <citation type="submission" date="2016-01" db="EMBL/GenBank/DDBJ databases">
        <authorList>
            <person name="Mitreva M."/>
            <person name="Pepin K.H."/>
            <person name="Mihindukulasuriya K.A."/>
            <person name="Fulton R."/>
            <person name="Fronick C."/>
            <person name="O'Laughlin M."/>
            <person name="Miner T."/>
            <person name="Herter B."/>
            <person name="Rosa B.A."/>
            <person name="Cordes M."/>
            <person name="Tomlinson C."/>
            <person name="Wollam A."/>
            <person name="Palsikar V.B."/>
            <person name="Mardis E.R."/>
            <person name="Wilson R.K."/>
        </authorList>
    </citation>
    <scope>NUCLEOTIDE SEQUENCE [LARGE SCALE GENOMIC DNA]</scope>
    <source>
        <strain evidence="3">KA00182</strain>
    </source>
</reference>
<dbReference type="SUPFAM" id="SSF52540">
    <property type="entry name" value="P-loop containing nucleoside triphosphate hydrolases"/>
    <property type="match status" value="1"/>
</dbReference>
<sequence>MGVGGIIMQDWIDAARLNIIVGHFGSGKTEVSLNLAFSLADRGHRFALADLDIVDPYFRSRECHELLEARGGRVITSSQQHMDADLPALPPDIFSFFAQPEWYGVMDIGGNPAGARVLARYRHDLKRCHARVLCVVNANRPLSDTPEKAVYYIREIEKAAGLKINGIVHNSHCCQLTEIDDIRNGAEMAEKVSALTDIPIVCHAVSRNLAEAVTDFVNPVFPMDIYMKKPWE</sequence>
<dbReference type="InterPro" id="IPR002586">
    <property type="entry name" value="CobQ/CobB/MinD/ParA_Nub-bd_dom"/>
</dbReference>
<accession>A0A134CLM0</accession>
<proteinExistence type="predicted"/>
<feature type="domain" description="CobQ/CobB/MinD/ParA nucleotide binding" evidence="1">
    <location>
        <begin position="25"/>
        <end position="54"/>
    </location>
</feature>
<evidence type="ECO:0000313" key="3">
    <source>
        <dbReference type="Proteomes" id="UP000070160"/>
    </source>
</evidence>
<dbReference type="Proteomes" id="UP000070160">
    <property type="component" value="Unassembled WGS sequence"/>
</dbReference>
<keyword evidence="3" id="KW-1185">Reference proteome</keyword>
<dbReference type="PATRIC" id="fig|1588748.3.peg.164"/>
<evidence type="ECO:0000259" key="1">
    <source>
        <dbReference type="Pfam" id="PF01656"/>
    </source>
</evidence>
<dbReference type="STRING" id="1588748.HMPREF3182_00171"/>